<dbReference type="AlphaFoldDB" id="A0A8X6M7D1"/>
<keyword evidence="2" id="KW-1185">Reference proteome</keyword>
<feature type="non-terminal residue" evidence="1">
    <location>
        <position position="1"/>
    </location>
</feature>
<dbReference type="Proteomes" id="UP000887116">
    <property type="component" value="Unassembled WGS sequence"/>
</dbReference>
<proteinExistence type="predicted"/>
<evidence type="ECO:0000313" key="2">
    <source>
        <dbReference type="Proteomes" id="UP000887116"/>
    </source>
</evidence>
<name>A0A8X6M7D1_TRICU</name>
<protein>
    <submittedName>
        <fullName evidence="1">Uncharacterized protein</fullName>
    </submittedName>
</protein>
<sequence length="160" mass="18482">MDFNYPEEHLINGNINPLSPVKDFLSPFNHDDDLIDSLFSDFKKDNSLNTTVQVSKTKMEQLPNDNSLNFMQEVGSSKDKNVTNGRACELNQKLSDNKEEFKKPNEHVNRKNALKLKVVHREVQLPEIQKEPINDRLASDDFQTKKEILDLKDNKIAELE</sequence>
<reference evidence="1" key="1">
    <citation type="submission" date="2020-07" db="EMBL/GenBank/DDBJ databases">
        <title>Multicomponent nature underlies the extraordinary mechanical properties of spider dragline silk.</title>
        <authorList>
            <person name="Kono N."/>
            <person name="Nakamura H."/>
            <person name="Mori M."/>
            <person name="Yoshida Y."/>
            <person name="Ohtoshi R."/>
            <person name="Malay A.D."/>
            <person name="Moran D.A.P."/>
            <person name="Tomita M."/>
            <person name="Numata K."/>
            <person name="Arakawa K."/>
        </authorList>
    </citation>
    <scope>NUCLEOTIDE SEQUENCE</scope>
</reference>
<organism evidence="1 2">
    <name type="scientific">Trichonephila clavata</name>
    <name type="common">Joro spider</name>
    <name type="synonym">Nephila clavata</name>
    <dbReference type="NCBI Taxonomy" id="2740835"/>
    <lineage>
        <taxon>Eukaryota</taxon>
        <taxon>Metazoa</taxon>
        <taxon>Ecdysozoa</taxon>
        <taxon>Arthropoda</taxon>
        <taxon>Chelicerata</taxon>
        <taxon>Arachnida</taxon>
        <taxon>Araneae</taxon>
        <taxon>Araneomorphae</taxon>
        <taxon>Entelegynae</taxon>
        <taxon>Araneoidea</taxon>
        <taxon>Nephilidae</taxon>
        <taxon>Trichonephila</taxon>
    </lineage>
</organism>
<accession>A0A8X6M7D1</accession>
<evidence type="ECO:0000313" key="1">
    <source>
        <dbReference type="EMBL" id="GFR34059.1"/>
    </source>
</evidence>
<dbReference type="EMBL" id="BMAO01029809">
    <property type="protein sequence ID" value="GFR34059.1"/>
    <property type="molecule type" value="Genomic_DNA"/>
</dbReference>
<gene>
    <name evidence="1" type="ORF">TNCT_363101</name>
</gene>
<comment type="caution">
    <text evidence="1">The sequence shown here is derived from an EMBL/GenBank/DDBJ whole genome shotgun (WGS) entry which is preliminary data.</text>
</comment>